<evidence type="ECO:0008006" key="4">
    <source>
        <dbReference type="Google" id="ProtNLM"/>
    </source>
</evidence>
<dbReference type="Proteomes" id="UP000228621">
    <property type="component" value="Unassembled WGS sequence"/>
</dbReference>
<feature type="transmembrane region" description="Helical" evidence="1">
    <location>
        <begin position="12"/>
        <end position="29"/>
    </location>
</feature>
<accession>A0A2A5JPY5</accession>
<reference evidence="3" key="1">
    <citation type="journal article" date="2019" name="Genome Announc.">
        <title>Draft Genome Sequence of Pseudoalteromonas piscicida Strain 36Y ROTHPW, an Hypersaline Seawater Isolate from the South Coast of Sonora, Mexico.</title>
        <authorList>
            <person name="Sanchez-Diaz R."/>
            <person name="Molina-Garza Z.J."/>
            <person name="Cruz-Suarez L.E."/>
            <person name="Selvin J."/>
            <person name="Kiran G.S."/>
            <person name="Ibarra-Gamez J.C."/>
            <person name="Gomez-Gil B."/>
            <person name="Galaviz-Silva L."/>
        </authorList>
    </citation>
    <scope>NUCLEOTIDE SEQUENCE [LARGE SCALE GENOMIC DNA]</scope>
    <source>
        <strain evidence="3">36Y_RITHPW</strain>
    </source>
</reference>
<keyword evidence="1" id="KW-1133">Transmembrane helix</keyword>
<protein>
    <recommendedName>
        <fullName evidence="4">DUF1294 domain-containing protein</fullName>
    </recommendedName>
</protein>
<evidence type="ECO:0000313" key="3">
    <source>
        <dbReference type="Proteomes" id="UP000228621"/>
    </source>
</evidence>
<dbReference type="OrthoDB" id="72963at2"/>
<evidence type="ECO:0000256" key="1">
    <source>
        <dbReference type="SAM" id="Phobius"/>
    </source>
</evidence>
<name>A0A2A5JPY5_PSEO7</name>
<comment type="caution">
    <text evidence="2">The sequence shown here is derived from an EMBL/GenBank/DDBJ whole genome shotgun (WGS) entry which is preliminary data.</text>
</comment>
<proteinExistence type="predicted"/>
<dbReference type="InterPro" id="IPR010718">
    <property type="entry name" value="DUF1294"/>
</dbReference>
<gene>
    <name evidence="2" type="ORF">CEX98_12695</name>
</gene>
<keyword evidence="3" id="KW-1185">Reference proteome</keyword>
<sequence>MSAVRFMHQQMGLFWGTGVWLGVVCVAKLPWQPVYSAALLLVLNLIILLLFWWDKRASTLAQSRVSEKTLLLCGLIGLNICTPFAMYVLRHKTIKPSFNLKLLIVLVMQSLAFGALFIWLFMVN</sequence>
<keyword evidence="1" id="KW-0812">Transmembrane</keyword>
<evidence type="ECO:0000313" key="2">
    <source>
        <dbReference type="EMBL" id="PCK31331.1"/>
    </source>
</evidence>
<feature type="transmembrane region" description="Helical" evidence="1">
    <location>
        <begin position="69"/>
        <end position="90"/>
    </location>
</feature>
<dbReference type="RefSeq" id="WP_099642438.1">
    <property type="nucleotide sequence ID" value="NZ_JAQPZX010000003.1"/>
</dbReference>
<dbReference type="EMBL" id="NKHF01000056">
    <property type="protein sequence ID" value="PCK31331.1"/>
    <property type="molecule type" value="Genomic_DNA"/>
</dbReference>
<feature type="transmembrane region" description="Helical" evidence="1">
    <location>
        <begin position="35"/>
        <end position="53"/>
    </location>
</feature>
<dbReference type="AlphaFoldDB" id="A0A2A5JPY5"/>
<feature type="transmembrane region" description="Helical" evidence="1">
    <location>
        <begin position="102"/>
        <end position="123"/>
    </location>
</feature>
<dbReference type="Pfam" id="PF06961">
    <property type="entry name" value="DUF1294"/>
    <property type="match status" value="1"/>
</dbReference>
<keyword evidence="1" id="KW-0472">Membrane</keyword>
<organism evidence="2 3">
    <name type="scientific">Pseudoalteromonas piscicida</name>
    <dbReference type="NCBI Taxonomy" id="43662"/>
    <lineage>
        <taxon>Bacteria</taxon>
        <taxon>Pseudomonadati</taxon>
        <taxon>Pseudomonadota</taxon>
        <taxon>Gammaproteobacteria</taxon>
        <taxon>Alteromonadales</taxon>
        <taxon>Pseudoalteromonadaceae</taxon>
        <taxon>Pseudoalteromonas</taxon>
    </lineage>
</organism>